<dbReference type="EMBL" id="BSTK01000006">
    <property type="protein sequence ID" value="GLY86463.1"/>
    <property type="molecule type" value="Genomic_DNA"/>
</dbReference>
<evidence type="ECO:0000313" key="5">
    <source>
        <dbReference type="Proteomes" id="UP001165074"/>
    </source>
</evidence>
<dbReference type="PANTHER" id="PTHR47957:SF3">
    <property type="entry name" value="ATP-DEPENDENT HELICASE HRQ1"/>
    <property type="match status" value="1"/>
</dbReference>
<dbReference type="SMART" id="SM00487">
    <property type="entry name" value="DEXDc"/>
    <property type="match status" value="1"/>
</dbReference>
<accession>A0A9W6S3D9</accession>
<keyword evidence="2" id="KW-0067">ATP-binding</keyword>
<dbReference type="InterPro" id="IPR014001">
    <property type="entry name" value="Helicase_ATP-bd"/>
</dbReference>
<dbReference type="Proteomes" id="UP001165074">
    <property type="component" value="Unassembled WGS sequence"/>
</dbReference>
<dbReference type="SMART" id="SM00490">
    <property type="entry name" value="HELICc"/>
    <property type="match status" value="1"/>
</dbReference>
<gene>
    <name evidence="4" type="ORF">Airi02_043920</name>
</gene>
<dbReference type="InterPro" id="IPR001650">
    <property type="entry name" value="Helicase_C-like"/>
</dbReference>
<dbReference type="GO" id="GO:0043138">
    <property type="term" value="F:3'-5' DNA helicase activity"/>
    <property type="evidence" value="ECO:0007669"/>
    <property type="project" value="TreeGrafter"/>
</dbReference>
<dbReference type="SUPFAM" id="SSF52540">
    <property type="entry name" value="P-loop containing nucleoside triphosphate hydrolases"/>
    <property type="match status" value="2"/>
</dbReference>
<dbReference type="InterPro" id="IPR011545">
    <property type="entry name" value="DEAD/DEAH_box_helicase_dom"/>
</dbReference>
<dbReference type="GO" id="GO:0005524">
    <property type="term" value="F:ATP binding"/>
    <property type="evidence" value="ECO:0007669"/>
    <property type="project" value="UniProtKB-KW"/>
</dbReference>
<dbReference type="GO" id="GO:0003676">
    <property type="term" value="F:nucleic acid binding"/>
    <property type="evidence" value="ECO:0007669"/>
    <property type="project" value="InterPro"/>
</dbReference>
<sequence>MLAQPGGISAEPYIELRPRYLQADRGLAPSLAEVDPTGDLGAFAACGLFRPLDDGTEMRLYTHQERTLIGTAEPGRNAVVTAGTGSGKTEAFMLPVIADLIRESRRWDGERAPLDPWWRKESAPFSSQREGEHGYRPQAVRALILYPMNALVDDQLVRLRRSLDSPAARAWLDNNRHKHRFYFGRFTGATPVTGARPDPSKAGRSYPPLDELRRYLDNAEKRHARAAKIDQEQGDGLERQFFVPSLDGAEMRSRWDMYDAPPDILITNYSMLNVMLQRSRDSGFFDSTAQWLRDTADARFTLIVDELHMYRGTAGTEVAYLIRNLKERLGLADNSRQLRILAASASLDEKRANDRRFLQEFFAENEDSFAFIPGLPAPRPTGSSAIPQAAKRLAAAAEQPLTPAEANKLLTETGADDAITKALGGDSTAVSPPSRPAVELAADLFPSSTSEEALAALRGAATAIRTAAAMRTEADKHPRPQLRIHLFFRNVAGIWACTDPRCSGVREEHASSTRRIGRLFTVPRNTCDCGARVLELVYCLSCGEAMLGGFAPRNAFGATSFNSYLLPDSPDLSRVPDSSSSDRTADNYLVYWPTDQIQKADEDGQWTSGDVKFAFRRSHLDPLSGKLTNNSDTWTGWSFHVRSTNKQATGQPKASTSRIPAFPTRCPCCGADWERKWNAVKNAPVPPLDPARFVSPIRGMRTGFEKINQLLADELAEQFRGRSDRKMLVFTDSRRDAAKLAPGIALRHYQDLVRLTTLDELDRVGFSPDDLAAVRAFTQRDKSPEVVEAVSRLREVNPAALNELIAALAFDDEEAAQQAEVRLAAVPSLRDLVRTHVHARLLRLGVNPAGTTRKAQRHKGIGWYTVYDWKSNQPKLKDHASEADIAAAYSEEGLLGNALESLFSGGGRDVESIGLGYVSALNTDREDALGQASLRVLAGLHRFSALGRDPRSKPAPAGLRAYWKAVAAHRGADWDEDRVQQEAKQAWGDSVHEYLIDPAKICIRPPGPTMKVCSACGCRHLTDAADVCTRCRAILPEGAVKADRAWDDDYYAWKAHGRRGEFPMNTAELTGQTGRAEAQTRQARFQGVFLDDEEPRVHELDLLSVTTTMEAGVDIGPLSAVVMANMPPSRFNYQQRVGRAGRRSSPVAVALTVCRGRSHDEHYFAHPHKITNEPTQPPYLALGRKEIFQRALKAEALRLAYDSLPGAGGTSNPHGEFGLCDAWQIEAEQVRSWLEANLDKLASAARALAAYTPFTQDITPDSAWIQHLIGQITAVAAQPTGAQELSERLAHVGVLPMFGFPTRVRYLYLERPQASYPWPPKVAIDRDIAIAVSEFAPGAESIRDGEVYLSVGITEFEPKPGNKPSYIDEPLENQQTVGLCKTCNSVDTTPAVSAACRVCDSTDYTIVDFREPAGFQARYDHDFNGNFTWSPRTVTSRASVNLGDLGQNSWYEADVFAGPAMRYVVNDNGGKLFSFRRAYGHWGGYIATPLVDPDEDRAAYGEAFKVALGARLKTDFMFVGPHTTIDSVRGLRLNFPPVRNSLHAQALSEGRRAAWYSLAHLLRSGAALHLDIDRRELVAGVHAGPHADGPASGPAVYAFLADSLENGAGFSTHLGSEHGLRPFMDDVLRLLDSLCEPDHADRCRSSCNRCLRDYSNMAVHPLLDWRLAADLLAILGGGILPDDTDRGTRSLSTLRAIYKKTGETVQAPLPTLYLVHNKKPWAVIAKHPLEASEGGLESPRLLEALDDARQHTEDASRVVVADWFVLEKSPVPILDCFQDPRRR</sequence>
<evidence type="ECO:0000259" key="3">
    <source>
        <dbReference type="PROSITE" id="PS51192"/>
    </source>
</evidence>
<organism evidence="4 5">
    <name type="scientific">Actinoallomurus iriomotensis</name>
    <dbReference type="NCBI Taxonomy" id="478107"/>
    <lineage>
        <taxon>Bacteria</taxon>
        <taxon>Bacillati</taxon>
        <taxon>Actinomycetota</taxon>
        <taxon>Actinomycetes</taxon>
        <taxon>Streptosporangiales</taxon>
        <taxon>Thermomonosporaceae</taxon>
        <taxon>Actinoallomurus</taxon>
    </lineage>
</organism>
<proteinExistence type="predicted"/>
<reference evidence="4" key="1">
    <citation type="submission" date="2023-03" db="EMBL/GenBank/DDBJ databases">
        <title>Actinoallomurus iriomotensis NBRC 103684.</title>
        <authorList>
            <person name="Ichikawa N."/>
            <person name="Sato H."/>
            <person name="Tonouchi N."/>
        </authorList>
    </citation>
    <scope>NUCLEOTIDE SEQUENCE</scope>
    <source>
        <strain evidence="4">NBRC 103684</strain>
    </source>
</reference>
<dbReference type="InterPro" id="IPR018973">
    <property type="entry name" value="MZB"/>
</dbReference>
<feature type="domain" description="Helicase ATP-binding" evidence="3">
    <location>
        <begin position="69"/>
        <end position="365"/>
    </location>
</feature>
<evidence type="ECO:0000256" key="1">
    <source>
        <dbReference type="ARBA" id="ARBA00022741"/>
    </source>
</evidence>
<dbReference type="GO" id="GO:0006289">
    <property type="term" value="P:nucleotide-excision repair"/>
    <property type="evidence" value="ECO:0007669"/>
    <property type="project" value="TreeGrafter"/>
</dbReference>
<name>A0A9W6S3D9_9ACTN</name>
<evidence type="ECO:0000313" key="4">
    <source>
        <dbReference type="EMBL" id="GLY86463.1"/>
    </source>
</evidence>
<keyword evidence="1" id="KW-0547">Nucleotide-binding</keyword>
<protein>
    <recommendedName>
        <fullName evidence="3">Helicase ATP-binding domain-containing protein</fullName>
    </recommendedName>
</protein>
<comment type="caution">
    <text evidence="4">The sequence shown here is derived from an EMBL/GenBank/DDBJ whole genome shotgun (WGS) entry which is preliminary data.</text>
</comment>
<dbReference type="Pfam" id="PF00271">
    <property type="entry name" value="Helicase_C"/>
    <property type="match status" value="1"/>
</dbReference>
<dbReference type="PANTHER" id="PTHR47957">
    <property type="entry name" value="ATP-DEPENDENT HELICASE HRQ1"/>
    <property type="match status" value="1"/>
</dbReference>
<dbReference type="Gene3D" id="3.40.50.300">
    <property type="entry name" value="P-loop containing nucleotide triphosphate hydrolases"/>
    <property type="match status" value="2"/>
</dbReference>
<dbReference type="GO" id="GO:0036297">
    <property type="term" value="P:interstrand cross-link repair"/>
    <property type="evidence" value="ECO:0007669"/>
    <property type="project" value="TreeGrafter"/>
</dbReference>
<evidence type="ECO:0000256" key="2">
    <source>
        <dbReference type="ARBA" id="ARBA00022840"/>
    </source>
</evidence>
<dbReference type="Pfam" id="PF00270">
    <property type="entry name" value="DEAD"/>
    <property type="match status" value="1"/>
</dbReference>
<keyword evidence="5" id="KW-1185">Reference proteome</keyword>
<dbReference type="PROSITE" id="PS51192">
    <property type="entry name" value="HELICASE_ATP_BIND_1"/>
    <property type="match status" value="1"/>
</dbReference>
<dbReference type="InterPro" id="IPR027417">
    <property type="entry name" value="P-loop_NTPase"/>
</dbReference>
<dbReference type="Pfam" id="PF09369">
    <property type="entry name" value="MZB"/>
    <property type="match status" value="1"/>
</dbReference>